<evidence type="ECO:0008006" key="3">
    <source>
        <dbReference type="Google" id="ProtNLM"/>
    </source>
</evidence>
<accession>A0A8E0TRD0</accession>
<keyword evidence="2" id="KW-1185">Reference proteome</keyword>
<gene>
    <name evidence="1" type="ORF">MBEBAB_1642</name>
</gene>
<proteinExistence type="predicted"/>
<dbReference type="RefSeq" id="WP_021697487.1">
    <property type="nucleotide sequence ID" value="NZ_BATC01000025.1"/>
</dbReference>
<evidence type="ECO:0000313" key="2">
    <source>
        <dbReference type="Proteomes" id="UP000016569"/>
    </source>
</evidence>
<dbReference type="Proteomes" id="UP000016569">
    <property type="component" value="Unassembled WGS sequence"/>
</dbReference>
<organism evidence="1 2">
    <name type="scientific">Brevundimonas abyssalis TAR-001</name>
    <dbReference type="NCBI Taxonomy" id="1391729"/>
    <lineage>
        <taxon>Bacteria</taxon>
        <taxon>Pseudomonadati</taxon>
        <taxon>Pseudomonadota</taxon>
        <taxon>Alphaproteobacteria</taxon>
        <taxon>Caulobacterales</taxon>
        <taxon>Caulobacteraceae</taxon>
        <taxon>Brevundimonas</taxon>
    </lineage>
</organism>
<dbReference type="OrthoDB" id="7188405at2"/>
<reference evidence="2" key="1">
    <citation type="journal article" date="2013" name="Genome Announc.">
        <title>Draft Genome Sequence of the Dimorphic Prosthecate Bacterium Brevundimonas abyssalis TAR-001T.</title>
        <authorList>
            <person name="Tsubouchi T."/>
            <person name="Nishi S."/>
            <person name="Usui K."/>
            <person name="Shimane Y."/>
            <person name="Takaki Y."/>
            <person name="Maruyama T."/>
            <person name="Hatada Y."/>
        </authorList>
    </citation>
    <scope>NUCLEOTIDE SEQUENCE [LARGE SCALE GENOMIC DNA]</scope>
    <source>
        <strain evidence="2">TAR-001</strain>
    </source>
</reference>
<dbReference type="EMBL" id="BATC01000025">
    <property type="protein sequence ID" value="GAD59392.1"/>
    <property type="molecule type" value="Genomic_DNA"/>
</dbReference>
<protein>
    <recommendedName>
        <fullName evidence="3">Lipoprotein</fullName>
    </recommendedName>
</protein>
<dbReference type="AlphaFoldDB" id="A0A8E0TRD0"/>
<comment type="caution">
    <text evidence="1">The sequence shown here is derived from an EMBL/GenBank/DDBJ whole genome shotgun (WGS) entry which is preliminary data.</text>
</comment>
<sequence length="131" mass="14080">MRFLPLLLAAPLMLGGCVIYSSDSGETTTVRAASATSVELEPRELESVHGVRFERDQAVVRVTSNGCTEKSDFRVEIVDGGAMAGEMTLFRSEPDHCRALIAEGVELSWTYAELGLERGAALVLANPLVVP</sequence>
<name>A0A8E0TRD0_9CAUL</name>
<dbReference type="PROSITE" id="PS51257">
    <property type="entry name" value="PROKAR_LIPOPROTEIN"/>
    <property type="match status" value="1"/>
</dbReference>
<evidence type="ECO:0000313" key="1">
    <source>
        <dbReference type="EMBL" id="GAD59392.1"/>
    </source>
</evidence>